<gene>
    <name evidence="2" type="ORF">DBRI00130_LOCUS30403</name>
</gene>
<accession>A0A7S4S8F6</accession>
<evidence type="ECO:0000313" key="2">
    <source>
        <dbReference type="EMBL" id="CAE4636642.1"/>
    </source>
</evidence>
<evidence type="ECO:0000256" key="1">
    <source>
        <dbReference type="SAM" id="MobiDB-lite"/>
    </source>
</evidence>
<feature type="region of interest" description="Disordered" evidence="1">
    <location>
        <begin position="40"/>
        <end position="66"/>
    </location>
</feature>
<feature type="compositionally biased region" description="Basic and acidic residues" evidence="1">
    <location>
        <begin position="50"/>
        <end position="66"/>
    </location>
</feature>
<dbReference type="EMBL" id="HBNS01038974">
    <property type="protein sequence ID" value="CAE4636642.1"/>
    <property type="molecule type" value="Transcribed_RNA"/>
</dbReference>
<dbReference type="AlphaFoldDB" id="A0A7S4S8F6"/>
<proteinExistence type="predicted"/>
<reference evidence="2" key="1">
    <citation type="submission" date="2021-01" db="EMBL/GenBank/DDBJ databases">
        <authorList>
            <person name="Corre E."/>
            <person name="Pelletier E."/>
            <person name="Niang G."/>
            <person name="Scheremetjew M."/>
            <person name="Finn R."/>
            <person name="Kale V."/>
            <person name="Holt S."/>
            <person name="Cochrane G."/>
            <person name="Meng A."/>
            <person name="Brown T."/>
            <person name="Cohen L."/>
        </authorList>
    </citation>
    <scope>NUCLEOTIDE SEQUENCE</scope>
    <source>
        <strain evidence="2">GSO104</strain>
    </source>
</reference>
<protein>
    <submittedName>
        <fullName evidence="2">Uncharacterized protein</fullName>
    </submittedName>
</protein>
<sequence>MCEGGAAGFCFFRFDKRSKKEENGEPGVLYLVVYSDDNQPTINPSAVDQENPKKKEKESRQQDQRSFRSIISLDGRHFKSKLPNQSLNVREHSPVLAANPFGFITAISSTASTPKAGTLIYNKVCVLSINPFDSKKVPKLPFWRKAKSLQRLGGH</sequence>
<organism evidence="2">
    <name type="scientific">Ditylum brightwellii</name>
    <dbReference type="NCBI Taxonomy" id="49249"/>
    <lineage>
        <taxon>Eukaryota</taxon>
        <taxon>Sar</taxon>
        <taxon>Stramenopiles</taxon>
        <taxon>Ochrophyta</taxon>
        <taxon>Bacillariophyta</taxon>
        <taxon>Mediophyceae</taxon>
        <taxon>Lithodesmiophycidae</taxon>
        <taxon>Lithodesmiales</taxon>
        <taxon>Lithodesmiaceae</taxon>
        <taxon>Ditylum</taxon>
    </lineage>
</organism>
<name>A0A7S4S8F6_9STRA</name>